<feature type="transmembrane region" description="Helical" evidence="12">
    <location>
        <begin position="576"/>
        <end position="596"/>
    </location>
</feature>
<dbReference type="KEGG" id="dwi:6642514"/>
<feature type="transmembrane region" description="Helical" evidence="12">
    <location>
        <begin position="109"/>
        <end position="133"/>
    </location>
</feature>
<dbReference type="FunCoup" id="B4MWX8">
    <property type="interactions" value="93"/>
</dbReference>
<dbReference type="InterPro" id="IPR029787">
    <property type="entry name" value="Nucleotide_cyclase"/>
</dbReference>
<evidence type="ECO:0000256" key="9">
    <source>
        <dbReference type="ARBA" id="ARBA00022989"/>
    </source>
</evidence>
<evidence type="ECO:0000256" key="8">
    <source>
        <dbReference type="ARBA" id="ARBA00022842"/>
    </source>
</evidence>
<dbReference type="SMART" id="SM00044">
    <property type="entry name" value="CYCc"/>
    <property type="match status" value="2"/>
</dbReference>
<organism evidence="14 15">
    <name type="scientific">Drosophila willistoni</name>
    <name type="common">Fruit fly</name>
    <dbReference type="NCBI Taxonomy" id="7260"/>
    <lineage>
        <taxon>Eukaryota</taxon>
        <taxon>Metazoa</taxon>
        <taxon>Ecdysozoa</taxon>
        <taxon>Arthropoda</taxon>
        <taxon>Hexapoda</taxon>
        <taxon>Insecta</taxon>
        <taxon>Pterygota</taxon>
        <taxon>Neoptera</taxon>
        <taxon>Endopterygota</taxon>
        <taxon>Diptera</taxon>
        <taxon>Brachycera</taxon>
        <taxon>Muscomorpha</taxon>
        <taxon>Ephydroidea</taxon>
        <taxon>Drosophilidae</taxon>
        <taxon>Drosophila</taxon>
        <taxon>Sophophora</taxon>
    </lineage>
</organism>
<comment type="subcellular location">
    <subcellularLocation>
        <location evidence="2">Membrane</location>
        <topology evidence="2">Multi-pass membrane protein</topology>
    </subcellularLocation>
</comment>
<keyword evidence="6" id="KW-0547">Nucleotide-binding</keyword>
<evidence type="ECO:0000256" key="10">
    <source>
        <dbReference type="ARBA" id="ARBA00023136"/>
    </source>
</evidence>
<dbReference type="PROSITE" id="PS50125">
    <property type="entry name" value="GUANYLATE_CYCLASE_2"/>
    <property type="match status" value="2"/>
</dbReference>
<reference evidence="14 15" key="1">
    <citation type="journal article" date="2007" name="Nature">
        <title>Evolution of genes and genomes on the Drosophila phylogeny.</title>
        <authorList>
            <consortium name="Drosophila 12 Genomes Consortium"/>
            <person name="Clark A.G."/>
            <person name="Eisen M.B."/>
            <person name="Smith D.R."/>
            <person name="Bergman C.M."/>
            <person name="Oliver B."/>
            <person name="Markow T.A."/>
            <person name="Kaufman T.C."/>
            <person name="Kellis M."/>
            <person name="Gelbart W."/>
            <person name="Iyer V.N."/>
            <person name="Pollard D.A."/>
            <person name="Sackton T.B."/>
            <person name="Larracuente A.M."/>
            <person name="Singh N.D."/>
            <person name="Abad J.P."/>
            <person name="Abt D.N."/>
            <person name="Adryan B."/>
            <person name="Aguade M."/>
            <person name="Akashi H."/>
            <person name="Anderson W.W."/>
            <person name="Aquadro C.F."/>
            <person name="Ardell D.H."/>
            <person name="Arguello R."/>
            <person name="Artieri C.G."/>
            <person name="Barbash D.A."/>
            <person name="Barker D."/>
            <person name="Barsanti P."/>
            <person name="Batterham P."/>
            <person name="Batzoglou S."/>
            <person name="Begun D."/>
            <person name="Bhutkar A."/>
            <person name="Blanco E."/>
            <person name="Bosak S.A."/>
            <person name="Bradley R.K."/>
            <person name="Brand A.D."/>
            <person name="Brent M.R."/>
            <person name="Brooks A.N."/>
            <person name="Brown R.H."/>
            <person name="Butlin R.K."/>
            <person name="Caggese C."/>
            <person name="Calvi B.R."/>
            <person name="Bernardo de Carvalho A."/>
            <person name="Caspi A."/>
            <person name="Castrezana S."/>
            <person name="Celniker S.E."/>
            <person name="Chang J.L."/>
            <person name="Chapple C."/>
            <person name="Chatterji S."/>
            <person name="Chinwalla A."/>
            <person name="Civetta A."/>
            <person name="Clifton S.W."/>
            <person name="Comeron J.M."/>
            <person name="Costello J.C."/>
            <person name="Coyne J.A."/>
            <person name="Daub J."/>
            <person name="David R.G."/>
            <person name="Delcher A.L."/>
            <person name="Delehaunty K."/>
            <person name="Do C.B."/>
            <person name="Ebling H."/>
            <person name="Edwards K."/>
            <person name="Eickbush T."/>
            <person name="Evans J.D."/>
            <person name="Filipski A."/>
            <person name="Findeiss S."/>
            <person name="Freyhult E."/>
            <person name="Fulton L."/>
            <person name="Fulton R."/>
            <person name="Garcia A.C."/>
            <person name="Gardiner A."/>
            <person name="Garfield D.A."/>
            <person name="Garvin B.E."/>
            <person name="Gibson G."/>
            <person name="Gilbert D."/>
            <person name="Gnerre S."/>
            <person name="Godfrey J."/>
            <person name="Good R."/>
            <person name="Gotea V."/>
            <person name="Gravely B."/>
            <person name="Greenberg A.J."/>
            <person name="Griffiths-Jones S."/>
            <person name="Gross S."/>
            <person name="Guigo R."/>
            <person name="Gustafson E.A."/>
            <person name="Haerty W."/>
            <person name="Hahn M.W."/>
            <person name="Halligan D.L."/>
            <person name="Halpern A.L."/>
            <person name="Halter G.M."/>
            <person name="Han M.V."/>
            <person name="Heger A."/>
            <person name="Hillier L."/>
            <person name="Hinrichs A.S."/>
            <person name="Holmes I."/>
            <person name="Hoskins R.A."/>
            <person name="Hubisz M.J."/>
            <person name="Hultmark D."/>
            <person name="Huntley M.A."/>
            <person name="Jaffe D.B."/>
            <person name="Jagadeeshan S."/>
            <person name="Jeck W.R."/>
            <person name="Johnson J."/>
            <person name="Jones C.D."/>
            <person name="Jordan W.C."/>
            <person name="Karpen G.H."/>
            <person name="Kataoka E."/>
            <person name="Keightley P.D."/>
            <person name="Kheradpour P."/>
            <person name="Kirkness E.F."/>
            <person name="Koerich L.B."/>
            <person name="Kristiansen K."/>
            <person name="Kudrna D."/>
            <person name="Kulathinal R.J."/>
            <person name="Kumar S."/>
            <person name="Kwok R."/>
            <person name="Lander E."/>
            <person name="Langley C.H."/>
            <person name="Lapoint R."/>
            <person name="Lazzaro B.P."/>
            <person name="Lee S.J."/>
            <person name="Levesque L."/>
            <person name="Li R."/>
            <person name="Lin C.F."/>
            <person name="Lin M.F."/>
            <person name="Lindblad-Toh K."/>
            <person name="Llopart A."/>
            <person name="Long M."/>
            <person name="Low L."/>
            <person name="Lozovsky E."/>
            <person name="Lu J."/>
            <person name="Luo M."/>
            <person name="Machado C.A."/>
            <person name="Makalowski W."/>
            <person name="Marzo M."/>
            <person name="Matsuda M."/>
            <person name="Matzkin L."/>
            <person name="McAllister B."/>
            <person name="McBride C.S."/>
            <person name="McKernan B."/>
            <person name="McKernan K."/>
            <person name="Mendez-Lago M."/>
            <person name="Minx P."/>
            <person name="Mollenhauer M.U."/>
            <person name="Montooth K."/>
            <person name="Mount S.M."/>
            <person name="Mu X."/>
            <person name="Myers E."/>
            <person name="Negre B."/>
            <person name="Newfeld S."/>
            <person name="Nielsen R."/>
            <person name="Noor M.A."/>
            <person name="O'Grady P."/>
            <person name="Pachter L."/>
            <person name="Papaceit M."/>
            <person name="Parisi M.J."/>
            <person name="Parisi M."/>
            <person name="Parts L."/>
            <person name="Pedersen J.S."/>
            <person name="Pesole G."/>
            <person name="Phillippy A.M."/>
            <person name="Ponting C.P."/>
            <person name="Pop M."/>
            <person name="Porcelli D."/>
            <person name="Powell J.R."/>
            <person name="Prohaska S."/>
            <person name="Pruitt K."/>
            <person name="Puig M."/>
            <person name="Quesneville H."/>
            <person name="Ram K.R."/>
            <person name="Rand D."/>
            <person name="Rasmussen M.D."/>
            <person name="Reed L.K."/>
            <person name="Reenan R."/>
            <person name="Reily A."/>
            <person name="Remington K.A."/>
            <person name="Rieger T.T."/>
            <person name="Ritchie M.G."/>
            <person name="Robin C."/>
            <person name="Rogers Y.H."/>
            <person name="Rohde C."/>
            <person name="Rozas J."/>
            <person name="Rubenfield M.J."/>
            <person name="Ruiz A."/>
            <person name="Russo S."/>
            <person name="Salzberg S.L."/>
            <person name="Sanchez-Gracia A."/>
            <person name="Saranga D.J."/>
            <person name="Sato H."/>
            <person name="Schaeffer S.W."/>
            <person name="Schatz M.C."/>
            <person name="Schlenke T."/>
            <person name="Schwartz R."/>
            <person name="Segarra C."/>
            <person name="Singh R.S."/>
            <person name="Sirot L."/>
            <person name="Sirota M."/>
            <person name="Sisneros N.B."/>
            <person name="Smith C.D."/>
            <person name="Smith T.F."/>
            <person name="Spieth J."/>
            <person name="Stage D.E."/>
            <person name="Stark A."/>
            <person name="Stephan W."/>
            <person name="Strausberg R.L."/>
            <person name="Strempel S."/>
            <person name="Sturgill D."/>
            <person name="Sutton G."/>
            <person name="Sutton G.G."/>
            <person name="Tao W."/>
            <person name="Teichmann S."/>
            <person name="Tobari Y.N."/>
            <person name="Tomimura Y."/>
            <person name="Tsolas J.M."/>
            <person name="Valente V.L."/>
            <person name="Venter E."/>
            <person name="Venter J.C."/>
            <person name="Vicario S."/>
            <person name="Vieira F.G."/>
            <person name="Vilella A.J."/>
            <person name="Villasante A."/>
            <person name="Walenz B."/>
            <person name="Wang J."/>
            <person name="Wasserman M."/>
            <person name="Watts T."/>
            <person name="Wilson D."/>
            <person name="Wilson R.K."/>
            <person name="Wing R.A."/>
            <person name="Wolfner M.F."/>
            <person name="Wong A."/>
            <person name="Wong G.K."/>
            <person name="Wu C.I."/>
            <person name="Wu G."/>
            <person name="Yamamoto D."/>
            <person name="Yang H.P."/>
            <person name="Yang S.P."/>
            <person name="Yorke J.A."/>
            <person name="Yoshida K."/>
            <person name="Zdobnov E."/>
            <person name="Zhang P."/>
            <person name="Zhang Y."/>
            <person name="Zimin A.V."/>
            <person name="Baldwin J."/>
            <person name="Abdouelleil A."/>
            <person name="Abdulkadir J."/>
            <person name="Abebe A."/>
            <person name="Abera B."/>
            <person name="Abreu J."/>
            <person name="Acer S.C."/>
            <person name="Aftuck L."/>
            <person name="Alexander A."/>
            <person name="An P."/>
            <person name="Anderson E."/>
            <person name="Anderson S."/>
            <person name="Arachi H."/>
            <person name="Azer M."/>
            <person name="Bachantsang P."/>
            <person name="Barry A."/>
            <person name="Bayul T."/>
            <person name="Berlin A."/>
            <person name="Bessette D."/>
            <person name="Bloom T."/>
            <person name="Blye J."/>
            <person name="Boguslavskiy L."/>
            <person name="Bonnet C."/>
            <person name="Boukhgalter B."/>
            <person name="Bourzgui I."/>
            <person name="Brown A."/>
            <person name="Cahill P."/>
            <person name="Channer S."/>
            <person name="Cheshatsang Y."/>
            <person name="Chuda L."/>
            <person name="Citroen M."/>
            <person name="Collymore A."/>
            <person name="Cooke P."/>
            <person name="Costello M."/>
            <person name="D'Aco K."/>
            <person name="Daza R."/>
            <person name="De Haan G."/>
            <person name="DeGray S."/>
            <person name="DeMaso C."/>
            <person name="Dhargay N."/>
            <person name="Dooley K."/>
            <person name="Dooley E."/>
            <person name="Doricent M."/>
            <person name="Dorje P."/>
            <person name="Dorjee K."/>
            <person name="Dupes A."/>
            <person name="Elong R."/>
            <person name="Falk J."/>
            <person name="Farina A."/>
            <person name="Faro S."/>
            <person name="Ferguson D."/>
            <person name="Fisher S."/>
            <person name="Foley C.D."/>
            <person name="Franke A."/>
            <person name="Friedrich D."/>
            <person name="Gadbois L."/>
            <person name="Gearin G."/>
            <person name="Gearin C.R."/>
            <person name="Giannoukos G."/>
            <person name="Goode T."/>
            <person name="Graham J."/>
            <person name="Grandbois E."/>
            <person name="Grewal S."/>
            <person name="Gyaltsen K."/>
            <person name="Hafez N."/>
            <person name="Hagos B."/>
            <person name="Hall J."/>
            <person name="Henson C."/>
            <person name="Hollinger A."/>
            <person name="Honan T."/>
            <person name="Huard M.D."/>
            <person name="Hughes L."/>
            <person name="Hurhula B."/>
            <person name="Husby M.E."/>
            <person name="Kamat A."/>
            <person name="Kanga B."/>
            <person name="Kashin S."/>
            <person name="Khazanovich D."/>
            <person name="Kisner P."/>
            <person name="Lance K."/>
            <person name="Lara M."/>
            <person name="Lee W."/>
            <person name="Lennon N."/>
            <person name="Letendre F."/>
            <person name="LeVine R."/>
            <person name="Lipovsky A."/>
            <person name="Liu X."/>
            <person name="Liu J."/>
            <person name="Liu S."/>
            <person name="Lokyitsang T."/>
            <person name="Lokyitsang Y."/>
            <person name="Lubonja R."/>
            <person name="Lui A."/>
            <person name="MacDonald P."/>
            <person name="Magnisalis V."/>
            <person name="Maru K."/>
            <person name="Matthews C."/>
            <person name="McCusker W."/>
            <person name="McDonough S."/>
            <person name="Mehta T."/>
            <person name="Meldrim J."/>
            <person name="Meneus L."/>
            <person name="Mihai O."/>
            <person name="Mihalev A."/>
            <person name="Mihova T."/>
            <person name="Mittelman R."/>
            <person name="Mlenga V."/>
            <person name="Montmayeur A."/>
            <person name="Mulrain L."/>
            <person name="Navidi A."/>
            <person name="Naylor J."/>
            <person name="Negash T."/>
            <person name="Nguyen T."/>
            <person name="Nguyen N."/>
            <person name="Nicol R."/>
            <person name="Norbu C."/>
            <person name="Norbu N."/>
            <person name="Novod N."/>
            <person name="O'Neill B."/>
            <person name="Osman S."/>
            <person name="Markiewicz E."/>
            <person name="Oyono O.L."/>
            <person name="Patti C."/>
            <person name="Phunkhang P."/>
            <person name="Pierre F."/>
            <person name="Priest M."/>
            <person name="Raghuraman S."/>
            <person name="Rege F."/>
            <person name="Reyes R."/>
            <person name="Rise C."/>
            <person name="Rogov P."/>
            <person name="Ross K."/>
            <person name="Ryan E."/>
            <person name="Settipalli S."/>
            <person name="Shea T."/>
            <person name="Sherpa N."/>
            <person name="Shi L."/>
            <person name="Shih D."/>
            <person name="Sparrow T."/>
            <person name="Spaulding J."/>
            <person name="Stalker J."/>
            <person name="Stange-Thomann N."/>
            <person name="Stavropoulos S."/>
            <person name="Stone C."/>
            <person name="Strader C."/>
            <person name="Tesfaye S."/>
            <person name="Thomson T."/>
            <person name="Thoulutsang Y."/>
            <person name="Thoulutsang D."/>
            <person name="Topham K."/>
            <person name="Topping I."/>
            <person name="Tsamla T."/>
            <person name="Vassiliev H."/>
            <person name="Vo A."/>
            <person name="Wangchuk T."/>
            <person name="Wangdi T."/>
            <person name="Weiand M."/>
            <person name="Wilkinson J."/>
            <person name="Wilson A."/>
            <person name="Yadav S."/>
            <person name="Young G."/>
            <person name="Yu Q."/>
            <person name="Zembek L."/>
            <person name="Zhong D."/>
            <person name="Zimmer A."/>
            <person name="Zwirko Z."/>
            <person name="Jaffe D.B."/>
            <person name="Alvarez P."/>
            <person name="Brockman W."/>
            <person name="Butler J."/>
            <person name="Chin C."/>
            <person name="Gnerre S."/>
            <person name="Grabherr M."/>
            <person name="Kleber M."/>
            <person name="Mauceli E."/>
            <person name="MacCallum I."/>
        </authorList>
    </citation>
    <scope>NUCLEOTIDE SEQUENCE [LARGE SCALE GENOMIC DNA]</scope>
    <source>
        <strain evidence="15">Tucson 14030-0811.24</strain>
    </source>
</reference>
<keyword evidence="15" id="KW-1185">Reference proteome</keyword>
<dbReference type="EC" id="4.6.1.1" evidence="3"/>
<dbReference type="GO" id="GO:0046872">
    <property type="term" value="F:metal ion binding"/>
    <property type="evidence" value="ECO:0007669"/>
    <property type="project" value="UniProtKB-KW"/>
</dbReference>
<dbReference type="HOGENOM" id="CLU_001072_2_5_1"/>
<sequence>MSKHRFEKCSYNYGKEYLWESSTLTAKCKELGLEKEYYEYVTRLRLRALGIFVILHTVYTFVHCILLLSTSGHPHIIYIDVCCYMIAYTIFISVLSINFFEEYVTKRPWLMYLSSVIATVVWVGVDLTLNMYHYYVNDWLLTSIYDSYSLYMIYMFLPMPLLVGPLLLGTLVSILYVTYFMTYVAEKFQYELTDLYTYNYMSVDLSHYICFNLLGTFFRLMSDIIVRSSFLDRHQYVMENIWLRSARHQEKMLLHNILPPQIARPIQDEMRSRIAQGKKGVETHHRLFDSSDRIMAVQIHPEVTILYADVVNYTQLTTTLTVEKLVTLLHDLYGRFDLAASHFRVQRIKFLGDCYYCVAGLIRPNPDHAKCCVDLGLSMIAHIKDVRQERQLDIGMRIGVHSGNLFAGVIGEAKLQYDVWGQDVTIANRLESTGLQGHVHISGSTLMNLDADEYVILPGTPQAANDPFLQMHNISTYLVQADNSYRASTQTIEIVDSVSILNLRSRPEGSIENAASRELHEEFRKMPLGARNIGYFLTCREAKGEHTHVPNLLTMYFLHFRDPSLEWKYMRQPDYMYKYSLLFAWCIGVSLVYIQLVDHSGPNIYCFLSDFVVILLLSSFLFVSWYKKICWWRYGKATQGGFGRFSCLMFRIKDTVQKSLSLRISVYLFIIIAYYQILGIIVVDCNREEYAVLHIENKLYQYEMDVNMCFRPWVLTNMVALIMGVSFTFTRIPFLVKTLVSCIEATTYLVILFFQYEYVFHHSTTTNPFYNSEYAHCTTIIVALITLYLKERQTEFNSKINYHWRTELKKKQRDAHLTNVSITVLLNNILPAHVVNVYLTSLAKHELYYENYSMVAVMFASLHNFPINLHRLRILNEIITEFDRVLLHYKEYFVVEKIKIVSCTYMAACGLDVNFAGSISRPSENPSALVDEVERARKTRATFISETDSGNAESDNHDEVVFVMATFALDLLRTLWAFNSAYKELRFERAFSTSEMSIGISSGQVMAGVVGASQPHYDIWGNPVNMASRMDSTGLDGHIQVTEETANILKEFGLECIYRGMTYVKGPGLIPTYFVAIDSDYNFIESSLVARHMRSGERRTTIVNSMVNNEYSLQPSYDSDKYDD</sequence>
<dbReference type="AlphaFoldDB" id="B4MWX8"/>
<feature type="transmembrane region" description="Helical" evidence="12">
    <location>
        <begin position="660"/>
        <end position="683"/>
    </location>
</feature>
<dbReference type="GO" id="GO:0009190">
    <property type="term" value="P:cyclic nucleotide biosynthetic process"/>
    <property type="evidence" value="ECO:0007669"/>
    <property type="project" value="InterPro"/>
</dbReference>
<evidence type="ECO:0000256" key="11">
    <source>
        <dbReference type="ARBA" id="ARBA00023239"/>
    </source>
</evidence>
<keyword evidence="7" id="KW-0067">ATP-binding</keyword>
<evidence type="ECO:0000256" key="3">
    <source>
        <dbReference type="ARBA" id="ARBA00012201"/>
    </source>
</evidence>
<evidence type="ECO:0000256" key="4">
    <source>
        <dbReference type="ARBA" id="ARBA00022692"/>
    </source>
</evidence>
<evidence type="ECO:0000256" key="2">
    <source>
        <dbReference type="ARBA" id="ARBA00004141"/>
    </source>
</evidence>
<dbReference type="CDD" id="cd07302">
    <property type="entry name" value="CHD"/>
    <property type="match status" value="2"/>
</dbReference>
<dbReference type="PANTHER" id="PTHR45627">
    <property type="entry name" value="ADENYLATE CYCLASE TYPE 1"/>
    <property type="match status" value="1"/>
</dbReference>
<keyword evidence="5" id="KW-0479">Metal-binding</keyword>
<evidence type="ECO:0000256" key="6">
    <source>
        <dbReference type="ARBA" id="ARBA00022741"/>
    </source>
</evidence>
<keyword evidence="8" id="KW-0460">Magnesium</keyword>
<evidence type="ECO:0000256" key="1">
    <source>
        <dbReference type="ARBA" id="ARBA00001593"/>
    </source>
</evidence>
<feature type="transmembrane region" description="Helical" evidence="12">
    <location>
        <begin position="710"/>
        <end position="727"/>
    </location>
</feature>
<dbReference type="FunFam" id="3.30.70.1230:FF:000024">
    <property type="entry name" value="ACXA, isoform A"/>
    <property type="match status" value="1"/>
</dbReference>
<dbReference type="GO" id="GO:0004016">
    <property type="term" value="F:adenylate cyclase activity"/>
    <property type="evidence" value="ECO:0007669"/>
    <property type="project" value="UniProtKB-EC"/>
</dbReference>
<keyword evidence="10 12" id="KW-0472">Membrane</keyword>
<dbReference type="GO" id="GO:0035556">
    <property type="term" value="P:intracellular signal transduction"/>
    <property type="evidence" value="ECO:0007669"/>
    <property type="project" value="InterPro"/>
</dbReference>
<dbReference type="GO" id="GO:0007189">
    <property type="term" value="P:adenylate cyclase-activating G protein-coupled receptor signaling pathway"/>
    <property type="evidence" value="ECO:0007669"/>
    <property type="project" value="TreeGrafter"/>
</dbReference>
<feature type="transmembrane region" description="Helical" evidence="12">
    <location>
        <begin position="602"/>
        <end position="626"/>
    </location>
</feature>
<evidence type="ECO:0000256" key="5">
    <source>
        <dbReference type="ARBA" id="ARBA00022723"/>
    </source>
</evidence>
<keyword evidence="9 12" id="KW-1133">Transmembrane helix</keyword>
<keyword evidence="11" id="KW-0456">Lyase</keyword>
<dbReference type="PANTHER" id="PTHR45627:SF23">
    <property type="entry name" value="AT30656P-RELATED"/>
    <property type="match status" value="1"/>
</dbReference>
<gene>
    <name evidence="14" type="primary">Dwil\GK15554</name>
    <name evidence="14" type="ORF">Dwil_GK15554</name>
</gene>
<dbReference type="SUPFAM" id="SSF55073">
    <property type="entry name" value="Nucleotide cyclase"/>
    <property type="match status" value="2"/>
</dbReference>
<dbReference type="InParanoid" id="B4MWX8"/>
<comment type="catalytic activity">
    <reaction evidence="1">
        <text>ATP = 3',5'-cyclic AMP + diphosphate</text>
        <dbReference type="Rhea" id="RHEA:15389"/>
        <dbReference type="ChEBI" id="CHEBI:30616"/>
        <dbReference type="ChEBI" id="CHEBI:33019"/>
        <dbReference type="ChEBI" id="CHEBI:58165"/>
        <dbReference type="EC" id="4.6.1.1"/>
    </reaction>
</comment>
<evidence type="ECO:0000256" key="7">
    <source>
        <dbReference type="ARBA" id="ARBA00022840"/>
    </source>
</evidence>
<proteinExistence type="predicted"/>
<feature type="transmembrane region" description="Helical" evidence="12">
    <location>
        <begin position="164"/>
        <end position="185"/>
    </location>
</feature>
<dbReference type="Gene3D" id="3.30.70.1230">
    <property type="entry name" value="Nucleotide cyclase"/>
    <property type="match status" value="2"/>
</dbReference>
<dbReference type="Proteomes" id="UP000007798">
    <property type="component" value="Unassembled WGS sequence"/>
</dbReference>
<evidence type="ECO:0000313" key="15">
    <source>
        <dbReference type="Proteomes" id="UP000007798"/>
    </source>
</evidence>
<keyword evidence="4 12" id="KW-0812">Transmembrane</keyword>
<dbReference type="EMBL" id="CH963857">
    <property type="protein sequence ID" value="EDW76617.2"/>
    <property type="molecule type" value="Genomic_DNA"/>
</dbReference>
<accession>B4MWX8</accession>
<dbReference type="GO" id="GO:0005886">
    <property type="term" value="C:plasma membrane"/>
    <property type="evidence" value="ECO:0007669"/>
    <property type="project" value="TreeGrafter"/>
</dbReference>
<feature type="domain" description="Guanylate cyclase" evidence="13">
    <location>
        <begin position="846"/>
        <end position="1031"/>
    </location>
</feature>
<evidence type="ECO:0000256" key="12">
    <source>
        <dbReference type="SAM" id="Phobius"/>
    </source>
</evidence>
<dbReference type="Pfam" id="PF00211">
    <property type="entry name" value="Guanylate_cyc"/>
    <property type="match status" value="2"/>
</dbReference>
<feature type="transmembrane region" description="Helical" evidence="12">
    <location>
        <begin position="734"/>
        <end position="756"/>
    </location>
</feature>
<protein>
    <recommendedName>
        <fullName evidence="3">adenylate cyclase</fullName>
        <ecNumber evidence="3">4.6.1.1</ecNumber>
    </recommendedName>
</protein>
<dbReference type="OrthoDB" id="10006362at2759"/>
<dbReference type="InterPro" id="IPR001054">
    <property type="entry name" value="A/G_cyclase"/>
</dbReference>
<name>B4MWX8_DROWI</name>
<evidence type="ECO:0000259" key="13">
    <source>
        <dbReference type="PROSITE" id="PS50125"/>
    </source>
</evidence>
<dbReference type="STRING" id="7260.B4MWX8"/>
<feature type="domain" description="Guanylate cyclase" evidence="13">
    <location>
        <begin position="304"/>
        <end position="431"/>
    </location>
</feature>
<dbReference type="GO" id="GO:0005524">
    <property type="term" value="F:ATP binding"/>
    <property type="evidence" value="ECO:0007669"/>
    <property type="project" value="UniProtKB-KW"/>
</dbReference>
<feature type="transmembrane region" description="Helical" evidence="12">
    <location>
        <begin position="48"/>
        <end position="69"/>
    </location>
</feature>
<dbReference type="eggNOG" id="KOG3619">
    <property type="taxonomic scope" value="Eukaryota"/>
</dbReference>
<evidence type="ECO:0000313" key="14">
    <source>
        <dbReference type="EMBL" id="EDW76617.2"/>
    </source>
</evidence>
<feature type="transmembrane region" description="Helical" evidence="12">
    <location>
        <begin position="75"/>
        <end position="97"/>
    </location>
</feature>